<evidence type="ECO:0000313" key="1">
    <source>
        <dbReference type="EMBL" id="ANZ49521.1"/>
    </source>
</evidence>
<proteinExistence type="predicted"/>
<organism evidence="1 2">
    <name type="scientific">Erwinia phage vB_EamM_Kwan</name>
    <dbReference type="NCBI Taxonomy" id="1883374"/>
    <lineage>
        <taxon>Viruses</taxon>
        <taxon>Duplodnaviria</taxon>
        <taxon>Heunggongvirae</taxon>
        <taxon>Uroviricota</taxon>
        <taxon>Caudoviricetes</taxon>
        <taxon>Chimalliviridae</taxon>
        <taxon>Wellingtonvirus</taxon>
        <taxon>Wellingtonvirus wellington</taxon>
    </lineage>
</organism>
<dbReference type="GeneID" id="29062013"/>
<dbReference type="InterPro" id="IPR057701">
    <property type="entry name" value="DUF7941"/>
</dbReference>
<dbReference type="EMBL" id="KX397369">
    <property type="protein sequence ID" value="ANZ49521.1"/>
    <property type="molecule type" value="Genomic_DNA"/>
</dbReference>
<dbReference type="OrthoDB" id="5503at10239"/>
<dbReference type="Proteomes" id="UP000202923">
    <property type="component" value="Genome"/>
</dbReference>
<evidence type="ECO:0000313" key="2">
    <source>
        <dbReference type="Proteomes" id="UP000202923"/>
    </source>
</evidence>
<accession>A0A1B2IE26</accession>
<name>A0A1B2IE26_9CAUD</name>
<reference evidence="1 2" key="1">
    <citation type="submission" date="2016-06" db="EMBL/GenBank/DDBJ databases">
        <authorList>
            <person name="Kjaerup R.B."/>
            <person name="Dalgaard T.S."/>
            <person name="Juul-Madsen H.R."/>
        </authorList>
    </citation>
    <scope>NUCLEOTIDE SEQUENCE [LARGE SCALE GENOMIC DNA]</scope>
</reference>
<sequence length="470" mass="50571">MGFYNGTAMELLCQQVIRDNPSMAGRLTPDAVTVNGTAVARNANGRNTQITFVGIPGKGFHGELTLSYDRINLTTFTGGLYVPVEIAASAVTYADALPQLNELLGLNLSRDDLATPDAVFTGGIFPVNITIAVKSGSFCYTGALRLTWQRQPSMYYPESGPGPTGLRVGDEQAGYFGVVPAAEMFTAQALVNAIMAGTGVDVTVTATARDWMKFFFRGKVLFIPKMNMPGTSWDNYYKAGSAYGSDDPNGPLYPGTDKVVVEQNKIISNVVKGKAHYFHHRLPRGSTSILQAVSLTGEDYGLVAKVLGGEWGQETGTNIGGNTYFISQHIYNLSQPEYCSIFSMDGKYFNAGVAKANTYNYVPVLEYVNPNDVLLPLTDITGRYNMVVKPATVESVPLTSELVPIVPLAPMTTKLTSAPTTVSNEDRLLPIAPLYVSTLHLTPAPVTVTLRKPGTKTALNDTNGVLGDFK</sequence>
<gene>
    <name evidence="1" type="ORF">KWAN_169</name>
</gene>
<dbReference type="KEGG" id="vg:29062013"/>
<protein>
    <submittedName>
        <fullName evidence="1">Putative virion structural protein</fullName>
    </submittedName>
</protein>
<dbReference type="Pfam" id="PF25613">
    <property type="entry name" value="DUF7941"/>
    <property type="match status" value="1"/>
</dbReference>
<dbReference type="RefSeq" id="YP_009278774.1">
    <property type="nucleotide sequence ID" value="NC_031010.1"/>
</dbReference>